<dbReference type="Proteomes" id="UP000094691">
    <property type="component" value="Plasmid LJBSp1"/>
</dbReference>
<keyword evidence="1" id="KW-0614">Plasmid</keyword>
<sequence>MYVINLDRELLSANNQDITYLRQQYKLNHRSNETWINECGKVEQKLLNDYTNLLEGNTDSFAREFIILPWNVEKLKLLINQKTLVR</sequence>
<evidence type="ECO:0000313" key="2">
    <source>
        <dbReference type="Proteomes" id="UP000094691"/>
    </source>
</evidence>
<evidence type="ECO:0000313" key="1">
    <source>
        <dbReference type="EMBL" id="AOG27198.1"/>
    </source>
</evidence>
<dbReference type="EMBL" id="CP016630">
    <property type="protein sequence ID" value="AOG27198.1"/>
    <property type="molecule type" value="Genomic_DNA"/>
</dbReference>
<name>A0A9W3X6J4_LACJH</name>
<geneLocation type="plasmid" evidence="2">
    <name>unnamed1</name>
</geneLocation>
<accession>A0A9W3X6J4</accession>
<reference evidence="1 2" key="1">
    <citation type="submission" date="2016-07" db="EMBL/GenBank/DDBJ databases">
        <title>Genome sequencing project for further understanding the molecular mechanisms of preventing non-alcoholic fatty liver disease.</title>
        <authorList>
            <person name="Wang H."/>
        </authorList>
    </citation>
    <scope>NUCLEOTIDE SEQUENCE [LARGE SCALE GENOMIC DNA]</scope>
    <source>
        <strain evidence="1 2">BS15</strain>
        <plasmid evidence="2">unnamed1</plasmid>
    </source>
</reference>
<protein>
    <submittedName>
        <fullName evidence="1">Uncharacterized protein</fullName>
    </submittedName>
</protein>
<dbReference type="AlphaFoldDB" id="A0A9W3X6J4"/>
<organism evidence="1 2">
    <name type="scientific">Lactobacillus johnsonii</name>
    <dbReference type="NCBI Taxonomy" id="33959"/>
    <lineage>
        <taxon>Bacteria</taxon>
        <taxon>Bacillati</taxon>
        <taxon>Bacillota</taxon>
        <taxon>Bacilli</taxon>
        <taxon>Lactobacillales</taxon>
        <taxon>Lactobacillaceae</taxon>
        <taxon>Lactobacillus</taxon>
    </lineage>
</organism>
<proteinExistence type="predicted"/>
<gene>
    <name evidence="1" type="ORF">BBP16_10215</name>
</gene>